<reference evidence="1 2" key="1">
    <citation type="submission" date="2018-10" db="EMBL/GenBank/DDBJ databases">
        <title>Genomic Encyclopedia of Archaeal and Bacterial Type Strains, Phase II (KMG-II): from individual species to whole genera.</title>
        <authorList>
            <person name="Goeker M."/>
        </authorList>
    </citation>
    <scope>NUCLEOTIDE SEQUENCE [LARGE SCALE GENOMIC DNA]</scope>
    <source>
        <strain evidence="1 2">DSM 19624</strain>
    </source>
</reference>
<protein>
    <submittedName>
        <fullName evidence="1">Uncharacterized protein</fullName>
    </submittedName>
</protein>
<dbReference type="AlphaFoldDB" id="A0A497Y8R2"/>
<comment type="caution">
    <text evidence="1">The sequence shown here is derived from an EMBL/GenBank/DDBJ whole genome shotgun (WGS) entry which is preliminary data.</text>
</comment>
<proteinExistence type="predicted"/>
<name>A0A497Y8R2_9SPHI</name>
<dbReference type="EMBL" id="RCCK01000010">
    <property type="protein sequence ID" value="RLJ79954.1"/>
    <property type="molecule type" value="Genomic_DNA"/>
</dbReference>
<sequence>MILSVTDYKGIGTYDLVTEGIGAYMKDQNLQAHLRLQVVLW</sequence>
<gene>
    <name evidence="1" type="ORF">BCL90_0682</name>
</gene>
<accession>A0A497Y8R2</accession>
<evidence type="ECO:0000313" key="2">
    <source>
        <dbReference type="Proteomes" id="UP000273898"/>
    </source>
</evidence>
<organism evidence="1 2">
    <name type="scientific">Pedobacter alluvionis</name>
    <dbReference type="NCBI Taxonomy" id="475253"/>
    <lineage>
        <taxon>Bacteria</taxon>
        <taxon>Pseudomonadati</taxon>
        <taxon>Bacteroidota</taxon>
        <taxon>Sphingobacteriia</taxon>
        <taxon>Sphingobacteriales</taxon>
        <taxon>Sphingobacteriaceae</taxon>
        <taxon>Pedobacter</taxon>
    </lineage>
</organism>
<evidence type="ECO:0000313" key="1">
    <source>
        <dbReference type="EMBL" id="RLJ79954.1"/>
    </source>
</evidence>
<dbReference type="Proteomes" id="UP000273898">
    <property type="component" value="Unassembled WGS sequence"/>
</dbReference>